<protein>
    <submittedName>
        <fullName evidence="2">Uncharacterized protein</fullName>
    </submittedName>
</protein>
<dbReference type="Proteomes" id="UP001500416">
    <property type="component" value="Unassembled WGS sequence"/>
</dbReference>
<sequence length="131" mass="14835">MSAPTEDRGQHQPRPRDRRTPERTAHETTEHRHPRLGDLRLWYPAFEVYAASAGPRNPYFHGPHVSSPVDLDRVWLGIQWFQDRYGDGALGLPSLAEMNAELRVRGHGGGGPGVTDEGSPCHNFWHWIHGE</sequence>
<gene>
    <name evidence="2" type="ORF">GCM10010492_09880</name>
</gene>
<reference evidence="3" key="1">
    <citation type="journal article" date="2019" name="Int. J. Syst. Evol. Microbiol.">
        <title>The Global Catalogue of Microorganisms (GCM) 10K type strain sequencing project: providing services to taxonomists for standard genome sequencing and annotation.</title>
        <authorList>
            <consortium name="The Broad Institute Genomics Platform"/>
            <consortium name="The Broad Institute Genome Sequencing Center for Infectious Disease"/>
            <person name="Wu L."/>
            <person name="Ma J."/>
        </authorList>
    </citation>
    <scope>NUCLEOTIDE SEQUENCE [LARGE SCALE GENOMIC DNA]</scope>
    <source>
        <strain evidence="3">JCM 3380</strain>
    </source>
</reference>
<accession>A0ABP3CSG2</accession>
<comment type="caution">
    <text evidence="2">The sequence shown here is derived from an EMBL/GenBank/DDBJ whole genome shotgun (WGS) entry which is preliminary data.</text>
</comment>
<keyword evidence="3" id="KW-1185">Reference proteome</keyword>
<dbReference type="EMBL" id="BAAABU010000002">
    <property type="protein sequence ID" value="GAA0214084.1"/>
    <property type="molecule type" value="Genomic_DNA"/>
</dbReference>
<feature type="region of interest" description="Disordered" evidence="1">
    <location>
        <begin position="1"/>
        <end position="34"/>
    </location>
</feature>
<evidence type="ECO:0000313" key="2">
    <source>
        <dbReference type="EMBL" id="GAA0214084.1"/>
    </source>
</evidence>
<name>A0ABP3CSG2_9PSEU</name>
<organism evidence="2 3">
    <name type="scientific">Saccharothrix mutabilis subsp. mutabilis</name>
    <dbReference type="NCBI Taxonomy" id="66855"/>
    <lineage>
        <taxon>Bacteria</taxon>
        <taxon>Bacillati</taxon>
        <taxon>Actinomycetota</taxon>
        <taxon>Actinomycetes</taxon>
        <taxon>Pseudonocardiales</taxon>
        <taxon>Pseudonocardiaceae</taxon>
        <taxon>Saccharothrix</taxon>
    </lineage>
</organism>
<proteinExistence type="predicted"/>
<evidence type="ECO:0000256" key="1">
    <source>
        <dbReference type="SAM" id="MobiDB-lite"/>
    </source>
</evidence>
<evidence type="ECO:0000313" key="3">
    <source>
        <dbReference type="Proteomes" id="UP001500416"/>
    </source>
</evidence>
<dbReference type="RefSeq" id="WP_343932406.1">
    <property type="nucleotide sequence ID" value="NZ_BAAABU010000002.1"/>
</dbReference>